<organism evidence="2 3">
    <name type="scientific">Stenotrophomonas chelatiphaga</name>
    <dbReference type="NCBI Taxonomy" id="517011"/>
    <lineage>
        <taxon>Bacteria</taxon>
        <taxon>Pseudomonadati</taxon>
        <taxon>Pseudomonadota</taxon>
        <taxon>Gammaproteobacteria</taxon>
        <taxon>Lysobacterales</taxon>
        <taxon>Lysobacteraceae</taxon>
        <taxon>Stenotrophomonas</taxon>
    </lineage>
</organism>
<dbReference type="PATRIC" id="fig|517011.3.peg.1797"/>
<gene>
    <name evidence="2" type="ORF">ABB28_10420</name>
</gene>
<evidence type="ECO:0000313" key="3">
    <source>
        <dbReference type="Proteomes" id="UP000051386"/>
    </source>
</evidence>
<feature type="transmembrane region" description="Helical" evidence="1">
    <location>
        <begin position="61"/>
        <end position="81"/>
    </location>
</feature>
<keyword evidence="1" id="KW-1133">Transmembrane helix</keyword>
<evidence type="ECO:0000313" key="2">
    <source>
        <dbReference type="EMBL" id="KRG73575.1"/>
    </source>
</evidence>
<evidence type="ECO:0000256" key="1">
    <source>
        <dbReference type="SAM" id="Phobius"/>
    </source>
</evidence>
<reference evidence="2 3" key="1">
    <citation type="submission" date="2015-05" db="EMBL/GenBank/DDBJ databases">
        <title>Genome sequencing and analysis of members of genus Stenotrophomonas.</title>
        <authorList>
            <person name="Patil P.P."/>
            <person name="Midha S."/>
            <person name="Patil P.B."/>
        </authorList>
    </citation>
    <scope>NUCLEOTIDE SEQUENCE [LARGE SCALE GENOMIC DNA]</scope>
    <source>
        <strain evidence="2 3">DSM 21508</strain>
    </source>
</reference>
<accession>A0A0R0D5P5</accession>
<dbReference type="AlphaFoldDB" id="A0A0R0D5P5"/>
<dbReference type="RefSeq" id="WP_042613201.1">
    <property type="nucleotide sequence ID" value="NZ_DAMBRS010000003.1"/>
</dbReference>
<dbReference type="Proteomes" id="UP000051386">
    <property type="component" value="Unassembled WGS sequence"/>
</dbReference>
<name>A0A0R0D5P5_9GAMM</name>
<keyword evidence="1" id="KW-0812">Transmembrane</keyword>
<keyword evidence="3" id="KW-1185">Reference proteome</keyword>
<comment type="caution">
    <text evidence="2">The sequence shown here is derived from an EMBL/GenBank/DDBJ whole genome shotgun (WGS) entry which is preliminary data.</text>
</comment>
<dbReference type="EMBL" id="LDJK01000043">
    <property type="protein sequence ID" value="KRG73575.1"/>
    <property type="molecule type" value="Genomic_DNA"/>
</dbReference>
<protein>
    <submittedName>
        <fullName evidence="2">Membrane protein</fullName>
    </submittedName>
</protein>
<sequence>MGLISLLWGIVALVWMVVALVPLLGWGNWFLIPFAAVGALIAAIGILFTHPSKRGRAWTGLILNGIVIVVGIFRLGLGGGIV</sequence>
<feature type="transmembrane region" description="Helical" evidence="1">
    <location>
        <begin position="29"/>
        <end position="49"/>
    </location>
</feature>
<keyword evidence="1" id="KW-0472">Membrane</keyword>
<proteinExistence type="predicted"/>